<dbReference type="InterPro" id="IPR018356">
    <property type="entry name" value="Tscrpt_reg_HTH_DeoR_CS"/>
</dbReference>
<sequence>MLSEERHKLILDKLEKESVVYLNDLVEYLNTSESTIRRDLIALDKAGLLKKVHGGATSIKEISITTIDDRVENRQNLNINEKIKIAEYAASLIKDNDFVYIDAGTTTELMINFINNTKAVFVTNGIVHARKLIQKKCTTYILGGELKLATEAIVGDETVNALRKYNFTKGFFGVNGVDIERGFTTPDIKEAMVKSEALHRSKKRYILCDNSKFDEISSVTFADIKEAKIITTVLENNRYRQEAEILEVEK</sequence>
<evidence type="ECO:0000256" key="2">
    <source>
        <dbReference type="ARBA" id="ARBA00023125"/>
    </source>
</evidence>
<dbReference type="PANTHER" id="PTHR30363:SF56">
    <property type="entry name" value="TRANSCRIPTIONAL REGULATOR, DEOR FAMILY"/>
    <property type="match status" value="1"/>
</dbReference>
<dbReference type="AlphaFoldDB" id="A0A173Y1N4"/>
<evidence type="ECO:0000256" key="3">
    <source>
        <dbReference type="ARBA" id="ARBA00023163"/>
    </source>
</evidence>
<dbReference type="SMART" id="SM01134">
    <property type="entry name" value="DeoRC"/>
    <property type="match status" value="1"/>
</dbReference>
<evidence type="ECO:0000256" key="1">
    <source>
        <dbReference type="ARBA" id="ARBA00023015"/>
    </source>
</evidence>
<dbReference type="OrthoDB" id="9797223at2"/>
<dbReference type="PRINTS" id="PR00037">
    <property type="entry name" value="HTHLACR"/>
</dbReference>
<dbReference type="EMBL" id="CYZV01000002">
    <property type="protein sequence ID" value="CUN57553.1"/>
    <property type="molecule type" value="Genomic_DNA"/>
</dbReference>
<dbReference type="GO" id="GO:0003700">
    <property type="term" value="F:DNA-binding transcription factor activity"/>
    <property type="evidence" value="ECO:0007669"/>
    <property type="project" value="InterPro"/>
</dbReference>
<dbReference type="InterPro" id="IPR001034">
    <property type="entry name" value="DeoR_HTH"/>
</dbReference>
<proteinExistence type="predicted"/>
<dbReference type="InterPro" id="IPR037171">
    <property type="entry name" value="NagB/RpiA_transferase-like"/>
</dbReference>
<dbReference type="Gene3D" id="3.40.50.1360">
    <property type="match status" value="1"/>
</dbReference>
<keyword evidence="3" id="KW-0804">Transcription</keyword>
<dbReference type="Proteomes" id="UP000095558">
    <property type="component" value="Unassembled WGS sequence"/>
</dbReference>
<evidence type="ECO:0000313" key="5">
    <source>
        <dbReference type="EMBL" id="CUN57553.1"/>
    </source>
</evidence>
<gene>
    <name evidence="5" type="primary">fruR</name>
    <name evidence="5" type="ORF">ERS852470_00238</name>
</gene>
<dbReference type="Pfam" id="PF08220">
    <property type="entry name" value="HTH_DeoR"/>
    <property type="match status" value="1"/>
</dbReference>
<dbReference type="PROSITE" id="PS51000">
    <property type="entry name" value="HTH_DEOR_2"/>
    <property type="match status" value="1"/>
</dbReference>
<dbReference type="PANTHER" id="PTHR30363">
    <property type="entry name" value="HTH-TYPE TRANSCRIPTIONAL REGULATOR SRLR-RELATED"/>
    <property type="match status" value="1"/>
</dbReference>
<dbReference type="RefSeq" id="WP_055274996.1">
    <property type="nucleotide sequence ID" value="NZ_CYZV01000002.1"/>
</dbReference>
<evidence type="ECO:0000313" key="6">
    <source>
        <dbReference type="Proteomes" id="UP000095558"/>
    </source>
</evidence>
<name>A0A173Y1N4_9CLOT</name>
<organism evidence="5 6">
    <name type="scientific">Clostridium disporicum</name>
    <dbReference type="NCBI Taxonomy" id="84024"/>
    <lineage>
        <taxon>Bacteria</taxon>
        <taxon>Bacillati</taxon>
        <taxon>Bacillota</taxon>
        <taxon>Clostridia</taxon>
        <taxon>Eubacteriales</taxon>
        <taxon>Clostridiaceae</taxon>
        <taxon>Clostridium</taxon>
    </lineage>
</organism>
<evidence type="ECO:0000259" key="4">
    <source>
        <dbReference type="PROSITE" id="PS51000"/>
    </source>
</evidence>
<protein>
    <submittedName>
        <fullName evidence="5">Putative HTH-type transcriptional regulator FruR</fullName>
    </submittedName>
</protein>
<dbReference type="SUPFAM" id="SSF46785">
    <property type="entry name" value="Winged helix' DNA-binding domain"/>
    <property type="match status" value="1"/>
</dbReference>
<reference evidence="5 6" key="1">
    <citation type="submission" date="2015-09" db="EMBL/GenBank/DDBJ databases">
        <authorList>
            <consortium name="Pathogen Informatics"/>
        </authorList>
    </citation>
    <scope>NUCLEOTIDE SEQUENCE [LARGE SCALE GENOMIC DNA]</scope>
    <source>
        <strain evidence="5 6">2789STDY5834855</strain>
    </source>
</reference>
<accession>A0A173Y1N4</accession>
<dbReference type="Pfam" id="PF00455">
    <property type="entry name" value="DeoRC"/>
    <property type="match status" value="1"/>
</dbReference>
<keyword evidence="1" id="KW-0805">Transcription regulation</keyword>
<dbReference type="GO" id="GO:0003677">
    <property type="term" value="F:DNA binding"/>
    <property type="evidence" value="ECO:0007669"/>
    <property type="project" value="UniProtKB-KW"/>
</dbReference>
<dbReference type="SUPFAM" id="SSF100950">
    <property type="entry name" value="NagB/RpiA/CoA transferase-like"/>
    <property type="match status" value="1"/>
</dbReference>
<dbReference type="PROSITE" id="PS00894">
    <property type="entry name" value="HTH_DEOR_1"/>
    <property type="match status" value="1"/>
</dbReference>
<dbReference type="InterPro" id="IPR036390">
    <property type="entry name" value="WH_DNA-bd_sf"/>
</dbReference>
<dbReference type="SMART" id="SM00420">
    <property type="entry name" value="HTH_DEOR"/>
    <property type="match status" value="1"/>
</dbReference>
<feature type="domain" description="HTH deoR-type" evidence="4">
    <location>
        <begin position="3"/>
        <end position="58"/>
    </location>
</feature>
<dbReference type="InterPro" id="IPR050313">
    <property type="entry name" value="Carb_Metab_HTH_regulators"/>
</dbReference>
<keyword evidence="2" id="KW-0238">DNA-binding</keyword>
<dbReference type="InterPro" id="IPR014036">
    <property type="entry name" value="DeoR-like_C"/>
</dbReference>